<keyword evidence="6 14" id="KW-0067">ATP-binding</keyword>
<comment type="caution">
    <text evidence="16">The sequence shown here is derived from an EMBL/GenBank/DDBJ whole genome shotgun (WGS) entry which is preliminary data.</text>
</comment>
<evidence type="ECO:0000256" key="5">
    <source>
        <dbReference type="ARBA" id="ARBA00022832"/>
    </source>
</evidence>
<feature type="binding site" evidence="14">
    <location>
        <position position="285"/>
    </location>
    <ligand>
        <name>(6S)-NADPHX</name>
        <dbReference type="ChEBI" id="CHEBI:64076"/>
    </ligand>
</feature>
<dbReference type="HAMAP" id="MF_00101">
    <property type="entry name" value="AcpS"/>
    <property type="match status" value="1"/>
</dbReference>
<feature type="binding site" evidence="14">
    <location>
        <begin position="322"/>
        <end position="326"/>
    </location>
    <ligand>
        <name>AMP</name>
        <dbReference type="ChEBI" id="CHEBI:456215"/>
    </ligand>
</feature>
<dbReference type="NCBIfam" id="TIGR00516">
    <property type="entry name" value="acpS"/>
    <property type="match status" value="1"/>
</dbReference>
<keyword evidence="11 13" id="KW-0275">Fatty acid biosynthesis</keyword>
<dbReference type="AlphaFoldDB" id="G9WUC5"/>
<sequence>MMISVGSDILEIARVERLQKKGRVERIFTEEERRQSEGKASRLAGDFSVKEAVAKALGTGIRGFSLLDIEVLRDELGKPYVKLYGNALKLFKARRGQALEVSISNTKSLVIASAVILGKEAGGQMDALCETKRYFLSIPKRNPLSHKGSYGTVGIIAGKKGMAGAAFFSALAAYRAGAGLVHLVSDEENRSVLQTMVPEAILSDVRELKVEELLQKSEILLFGPGIGTGEDRERLLLKLLNELSNFPPAFLILDADALNVIAESSLLDEALCKAAEYCPIILTPHLKEFSRLCHCSLEEILKNREELGRKYAAKHRCILILKSHDTMVFTPFSEDTGKETVPGKEDNFGEGKGFFHNREASPSLSKGGSGDAFAGFLAGLLAVLKERYPEIDKHELAFQAACLSVLIQVRGGKLAAEAEGEHAVLARDLPHYFALAMEEFIEKDDGKDDR</sequence>
<keyword evidence="1 13" id="KW-0444">Lipid biosynthesis</keyword>
<feature type="binding site" evidence="14">
    <location>
        <position position="165"/>
    </location>
    <ligand>
        <name>(6S)-NADPHX</name>
        <dbReference type="ChEBI" id="CHEBI:64076"/>
    </ligand>
</feature>
<evidence type="ECO:0000256" key="13">
    <source>
        <dbReference type="HAMAP-Rule" id="MF_00101"/>
    </source>
</evidence>
<proteinExistence type="inferred from homology"/>
<dbReference type="EC" id="4.2.1.136" evidence="14"/>
<dbReference type="InterPro" id="IPR008278">
    <property type="entry name" value="4-PPantetheinyl_Trfase_dom"/>
</dbReference>
<comment type="catalytic activity">
    <reaction evidence="14">
        <text>(6S)-NADHX + ADP = AMP + phosphate + NADH + H(+)</text>
        <dbReference type="Rhea" id="RHEA:32223"/>
        <dbReference type="ChEBI" id="CHEBI:15378"/>
        <dbReference type="ChEBI" id="CHEBI:43474"/>
        <dbReference type="ChEBI" id="CHEBI:57945"/>
        <dbReference type="ChEBI" id="CHEBI:64074"/>
        <dbReference type="ChEBI" id="CHEBI:456215"/>
        <dbReference type="ChEBI" id="CHEBI:456216"/>
        <dbReference type="EC" id="4.2.1.136"/>
    </reaction>
</comment>
<keyword evidence="5 13" id="KW-0276">Fatty acid metabolism</keyword>
<dbReference type="Gene3D" id="3.40.1190.20">
    <property type="match status" value="1"/>
</dbReference>
<reference evidence="16 17" key="1">
    <citation type="submission" date="2011-08" db="EMBL/GenBank/DDBJ databases">
        <title>The Genome Sequence of Oribacterium sp. ACB7.</title>
        <authorList>
            <consortium name="The Broad Institute Genome Sequencing Platform"/>
            <person name="Earl A."/>
            <person name="Ward D."/>
            <person name="Feldgarden M."/>
            <person name="Gevers D."/>
            <person name="Sizova M."/>
            <person name="Hazen A."/>
            <person name="Epstein S."/>
            <person name="Young S.K."/>
            <person name="Zeng Q."/>
            <person name="Gargeya S."/>
            <person name="Fitzgerald M."/>
            <person name="Haas B."/>
            <person name="Abouelleil A."/>
            <person name="Alvarado L."/>
            <person name="Arachchi H.M."/>
            <person name="Berlin A."/>
            <person name="Brown A."/>
            <person name="Chapman S.B."/>
            <person name="Chen Z."/>
            <person name="Dunbar C."/>
            <person name="Freedman E."/>
            <person name="Gearin G."/>
            <person name="Gellesch M."/>
            <person name="Goldberg J."/>
            <person name="Griggs A."/>
            <person name="Gujja S."/>
            <person name="Heiman D."/>
            <person name="Howarth C."/>
            <person name="Larson L."/>
            <person name="Lui A."/>
            <person name="MacDonald P.J.P."/>
            <person name="Montmayeur A."/>
            <person name="Murphy C."/>
            <person name="Neiman D."/>
            <person name="Pearson M."/>
            <person name="Priest M."/>
            <person name="Roberts A."/>
            <person name="Saif S."/>
            <person name="Shea T."/>
            <person name="Shenoy N."/>
            <person name="Sisk P."/>
            <person name="Stolte C."/>
            <person name="Sykes S."/>
            <person name="Wortman J."/>
            <person name="Nusbaum C."/>
            <person name="Birren B."/>
        </authorList>
    </citation>
    <scope>NUCLEOTIDE SEQUENCE [LARGE SCALE GENOMIC DNA]</scope>
    <source>
        <strain evidence="16 17">ACB7</strain>
    </source>
</reference>
<dbReference type="NCBIfam" id="TIGR00196">
    <property type="entry name" value="yjeF_cterm"/>
    <property type="match status" value="1"/>
</dbReference>
<comment type="subunit">
    <text evidence="14">Homotetramer.</text>
</comment>
<dbReference type="InterPro" id="IPR002582">
    <property type="entry name" value="ACPS"/>
</dbReference>
<evidence type="ECO:0000256" key="1">
    <source>
        <dbReference type="ARBA" id="ARBA00022516"/>
    </source>
</evidence>
<dbReference type="SUPFAM" id="SSF56214">
    <property type="entry name" value="4'-phosphopantetheinyl transferase"/>
    <property type="match status" value="1"/>
</dbReference>
<keyword evidence="9 14" id="KW-0520">NAD</keyword>
<evidence type="ECO:0000259" key="15">
    <source>
        <dbReference type="PROSITE" id="PS51383"/>
    </source>
</evidence>
<dbReference type="EC" id="2.7.8.7" evidence="13"/>
<dbReference type="HOGENOM" id="CLU_024853_2_2_9"/>
<dbReference type="Proteomes" id="UP000003527">
    <property type="component" value="Unassembled WGS sequence"/>
</dbReference>
<dbReference type="GO" id="GO:0006633">
    <property type="term" value="P:fatty acid biosynthetic process"/>
    <property type="evidence" value="ECO:0007669"/>
    <property type="project" value="UniProtKB-UniRule"/>
</dbReference>
<dbReference type="GO" id="GO:0005737">
    <property type="term" value="C:cytoplasm"/>
    <property type="evidence" value="ECO:0007669"/>
    <property type="project" value="UniProtKB-SubCell"/>
</dbReference>
<evidence type="ECO:0000256" key="7">
    <source>
        <dbReference type="ARBA" id="ARBA00022842"/>
    </source>
</evidence>
<evidence type="ECO:0000256" key="10">
    <source>
        <dbReference type="ARBA" id="ARBA00023098"/>
    </source>
</evidence>
<comment type="catalytic activity">
    <reaction evidence="14">
        <text>(6S)-NADPHX + ADP = AMP + phosphate + NADPH + H(+)</text>
        <dbReference type="Rhea" id="RHEA:32235"/>
        <dbReference type="ChEBI" id="CHEBI:15378"/>
        <dbReference type="ChEBI" id="CHEBI:43474"/>
        <dbReference type="ChEBI" id="CHEBI:57783"/>
        <dbReference type="ChEBI" id="CHEBI:64076"/>
        <dbReference type="ChEBI" id="CHEBI:456215"/>
        <dbReference type="ChEBI" id="CHEBI:456216"/>
        <dbReference type="EC" id="4.2.1.136"/>
    </reaction>
</comment>
<keyword evidence="4 14" id="KW-0547">Nucleotide-binding</keyword>
<feature type="domain" description="YjeF C-terminal" evidence="15">
    <location>
        <begin position="130"/>
        <end position="440"/>
    </location>
</feature>
<protein>
    <recommendedName>
        <fullName evidence="13 14">Multifunctional fusion protein</fullName>
    </recommendedName>
    <domain>
        <recommendedName>
            <fullName evidence="13">Holo-[acyl-carrier-protein] synthase</fullName>
            <shortName evidence="13">Holo-ACP synthase</shortName>
            <ecNumber evidence="13">2.7.8.7</ecNumber>
        </recommendedName>
        <alternativeName>
            <fullName evidence="13">4'-phosphopantetheinyl transferase AcpS</fullName>
        </alternativeName>
    </domain>
    <domain>
        <recommendedName>
            <fullName evidence="14">ADP-dependent (S)-NAD(P)H-hydrate dehydratase</fullName>
            <ecNumber evidence="14">4.2.1.136</ecNumber>
        </recommendedName>
        <alternativeName>
            <fullName evidence="14">ADP-dependent NAD(P)HX dehydratase</fullName>
        </alternativeName>
    </domain>
</protein>
<dbReference type="Gene3D" id="3.90.470.20">
    <property type="entry name" value="4'-phosphopantetheinyl transferase domain"/>
    <property type="match status" value="1"/>
</dbReference>
<evidence type="ECO:0000256" key="12">
    <source>
        <dbReference type="ARBA" id="ARBA00023239"/>
    </source>
</evidence>
<comment type="similarity">
    <text evidence="14">Belongs to the NnrD/CARKD family.</text>
</comment>
<dbReference type="PATRIC" id="fig|796944.3.peg.1346"/>
<keyword evidence="10 13" id="KW-0443">Lipid metabolism</keyword>
<evidence type="ECO:0000256" key="9">
    <source>
        <dbReference type="ARBA" id="ARBA00023027"/>
    </source>
</evidence>
<keyword evidence="17" id="KW-1185">Reference proteome</keyword>
<evidence type="ECO:0000256" key="3">
    <source>
        <dbReference type="ARBA" id="ARBA00022723"/>
    </source>
</evidence>
<dbReference type="GO" id="GO:0046496">
    <property type="term" value="P:nicotinamide nucleotide metabolic process"/>
    <property type="evidence" value="ECO:0007669"/>
    <property type="project" value="UniProtKB-UniRule"/>
</dbReference>
<dbReference type="GO" id="GO:0052855">
    <property type="term" value="F:ADP-dependent NAD(P)H-hydrate dehydratase activity"/>
    <property type="evidence" value="ECO:0007669"/>
    <property type="project" value="UniProtKB-UniRule"/>
</dbReference>
<feature type="binding site" evidence="14">
    <location>
        <position position="225"/>
    </location>
    <ligand>
        <name>(6S)-NADPHX</name>
        <dbReference type="ChEBI" id="CHEBI:64076"/>
    </ligand>
</feature>
<evidence type="ECO:0000313" key="16">
    <source>
        <dbReference type="EMBL" id="EHL12328.1"/>
    </source>
</evidence>
<feature type="binding site" evidence="13">
    <location>
        <position position="51"/>
    </location>
    <ligand>
        <name>Mg(2+)</name>
        <dbReference type="ChEBI" id="CHEBI:18420"/>
    </ligand>
</feature>
<evidence type="ECO:0000256" key="2">
    <source>
        <dbReference type="ARBA" id="ARBA00022679"/>
    </source>
</evidence>
<dbReference type="EMBL" id="AFZD01000016">
    <property type="protein sequence ID" value="EHL12328.1"/>
    <property type="molecule type" value="Genomic_DNA"/>
</dbReference>
<dbReference type="InterPro" id="IPR000631">
    <property type="entry name" value="CARKD"/>
</dbReference>
<comment type="function">
    <text evidence="13">Transfers the 4'-phosphopantetheine moiety from coenzyme A to a Ser of acyl-carrier-protein.</text>
</comment>
<dbReference type="Pfam" id="PF01256">
    <property type="entry name" value="Carb_kinase"/>
    <property type="match status" value="1"/>
</dbReference>
<gene>
    <name evidence="14" type="primary">nnrD</name>
    <name evidence="13" type="synonym">acpS</name>
    <name evidence="16" type="ORF">HMPREF9624_00635</name>
</gene>
<evidence type="ECO:0000256" key="8">
    <source>
        <dbReference type="ARBA" id="ARBA00022857"/>
    </source>
</evidence>
<comment type="similarity">
    <text evidence="13">Belongs to the P-Pant transferase superfamily. AcpS family.</text>
</comment>
<dbReference type="GO" id="GO:0008897">
    <property type="term" value="F:holo-[acyl-carrier-protein] synthase activity"/>
    <property type="evidence" value="ECO:0007669"/>
    <property type="project" value="UniProtKB-UniRule"/>
</dbReference>
<comment type="cofactor">
    <cofactor evidence="13">
        <name>Mg(2+)</name>
        <dbReference type="ChEBI" id="CHEBI:18420"/>
    </cofactor>
</comment>
<dbReference type="InterPro" id="IPR029056">
    <property type="entry name" value="Ribokinase-like"/>
</dbReference>
<evidence type="ECO:0000256" key="14">
    <source>
        <dbReference type="HAMAP-Rule" id="MF_01965"/>
    </source>
</evidence>
<comment type="subcellular location">
    <subcellularLocation>
        <location evidence="13">Cytoplasm</location>
    </subcellularLocation>
</comment>
<dbReference type="CDD" id="cd01171">
    <property type="entry name" value="YXKO-related"/>
    <property type="match status" value="1"/>
</dbReference>
<feature type="binding site" evidence="14">
    <location>
        <position position="371"/>
    </location>
    <ligand>
        <name>(6S)-NADPHX</name>
        <dbReference type="ChEBI" id="CHEBI:64076"/>
    </ligand>
</feature>
<dbReference type="PANTHER" id="PTHR12592:SF0">
    <property type="entry name" value="ATP-DEPENDENT (S)-NAD(P)H-HYDRATE DEHYDRATASE"/>
    <property type="match status" value="1"/>
</dbReference>
<dbReference type="HAMAP" id="MF_01965">
    <property type="entry name" value="NADHX_dehydratase"/>
    <property type="match status" value="1"/>
</dbReference>
<dbReference type="InterPro" id="IPR004568">
    <property type="entry name" value="Ppantetheine-prot_Trfase_dom"/>
</dbReference>
<dbReference type="GO" id="GO:0110051">
    <property type="term" value="P:metabolite repair"/>
    <property type="evidence" value="ECO:0007669"/>
    <property type="project" value="TreeGrafter"/>
</dbReference>
<dbReference type="SUPFAM" id="SSF53613">
    <property type="entry name" value="Ribokinase-like"/>
    <property type="match status" value="1"/>
</dbReference>
<dbReference type="GO" id="GO:0052856">
    <property type="term" value="F:NAD(P)HX epimerase activity"/>
    <property type="evidence" value="ECO:0007669"/>
    <property type="project" value="TreeGrafter"/>
</dbReference>
<keyword evidence="2 13" id="KW-0808">Transferase</keyword>
<keyword evidence="3 13" id="KW-0479">Metal-binding</keyword>
<evidence type="ECO:0000256" key="11">
    <source>
        <dbReference type="ARBA" id="ARBA00023160"/>
    </source>
</evidence>
<dbReference type="GO" id="GO:0000287">
    <property type="term" value="F:magnesium ion binding"/>
    <property type="evidence" value="ECO:0007669"/>
    <property type="project" value="UniProtKB-UniRule"/>
</dbReference>
<keyword evidence="13" id="KW-0963">Cytoplasm</keyword>
<evidence type="ECO:0000313" key="17">
    <source>
        <dbReference type="Proteomes" id="UP000003527"/>
    </source>
</evidence>
<dbReference type="NCBIfam" id="TIGR00556">
    <property type="entry name" value="pantethn_trn"/>
    <property type="match status" value="1"/>
</dbReference>
<name>G9WUC5_9FIRM</name>
<dbReference type="PROSITE" id="PS51383">
    <property type="entry name" value="YJEF_C_3"/>
    <property type="match status" value="1"/>
</dbReference>
<dbReference type="PANTHER" id="PTHR12592">
    <property type="entry name" value="ATP-DEPENDENT (S)-NAD(P)H-HYDRATE DEHYDRATASE FAMILY MEMBER"/>
    <property type="match status" value="1"/>
</dbReference>
<comment type="function">
    <text evidence="14">Catalyzes the dehydration of the S-form of NAD(P)HX at the expense of ADP, which is converted to AMP. Together with NAD(P)HX epimerase, which catalyzes the epimerization of the S- and R-forms, the enzyme allows the repair of both epimers of NAD(P)HX, a damaged form of NAD(P)H that is a result of enzymatic or heat-dependent hydration.</text>
</comment>
<dbReference type="GO" id="GO:0005524">
    <property type="term" value="F:ATP binding"/>
    <property type="evidence" value="ECO:0007669"/>
    <property type="project" value="UniProtKB-KW"/>
</dbReference>
<dbReference type="Pfam" id="PF01648">
    <property type="entry name" value="ACPS"/>
    <property type="match status" value="1"/>
</dbReference>
<organism evidence="16 17">
    <name type="scientific">Oribacterium asaccharolyticum ACB7</name>
    <dbReference type="NCBI Taxonomy" id="796944"/>
    <lineage>
        <taxon>Bacteria</taxon>
        <taxon>Bacillati</taxon>
        <taxon>Bacillota</taxon>
        <taxon>Clostridia</taxon>
        <taxon>Lachnospirales</taxon>
        <taxon>Lachnospiraceae</taxon>
        <taxon>Oribacterium</taxon>
    </lineage>
</organism>
<keyword evidence="7 13" id="KW-0460">Magnesium</keyword>
<keyword evidence="8 14" id="KW-0521">NADP</keyword>
<dbReference type="InterPro" id="IPR037143">
    <property type="entry name" value="4-PPantetheinyl_Trfase_dom_sf"/>
</dbReference>
<comment type="catalytic activity">
    <reaction evidence="13">
        <text>apo-[ACP] + CoA = holo-[ACP] + adenosine 3',5'-bisphosphate + H(+)</text>
        <dbReference type="Rhea" id="RHEA:12068"/>
        <dbReference type="Rhea" id="RHEA-COMP:9685"/>
        <dbReference type="Rhea" id="RHEA-COMP:9690"/>
        <dbReference type="ChEBI" id="CHEBI:15378"/>
        <dbReference type="ChEBI" id="CHEBI:29999"/>
        <dbReference type="ChEBI" id="CHEBI:57287"/>
        <dbReference type="ChEBI" id="CHEBI:58343"/>
        <dbReference type="ChEBI" id="CHEBI:64479"/>
        <dbReference type="EC" id="2.7.8.7"/>
    </reaction>
</comment>
<accession>G9WUC5</accession>
<evidence type="ECO:0000256" key="6">
    <source>
        <dbReference type="ARBA" id="ARBA00022840"/>
    </source>
</evidence>
<evidence type="ECO:0000256" key="4">
    <source>
        <dbReference type="ARBA" id="ARBA00022741"/>
    </source>
</evidence>
<feature type="binding site" evidence="13">
    <location>
        <position position="8"/>
    </location>
    <ligand>
        <name>Mg(2+)</name>
        <dbReference type="ChEBI" id="CHEBI:18420"/>
    </ligand>
</feature>
<keyword evidence="12 14" id="KW-0456">Lyase</keyword>
<feature type="binding site" evidence="14">
    <location>
        <position position="370"/>
    </location>
    <ligand>
        <name>AMP</name>
        <dbReference type="ChEBI" id="CHEBI:456215"/>
    </ligand>
</feature>